<keyword evidence="3" id="KW-0378">Hydrolase</keyword>
<dbReference type="GO" id="GO:0009758">
    <property type="term" value="P:carbohydrate utilization"/>
    <property type="evidence" value="ECO:0007669"/>
    <property type="project" value="InterPro"/>
</dbReference>
<evidence type="ECO:0000313" key="3">
    <source>
        <dbReference type="EMBL" id="GCF14550.1"/>
    </source>
</evidence>
<reference evidence="3 4" key="1">
    <citation type="submission" date="2019-02" db="EMBL/GenBank/DDBJ databases">
        <title>Haloarcula mannanilyticum sp. nov., a mannan degrading haloarchaeon isolated from commercial salt.</title>
        <authorList>
            <person name="Enomoto S."/>
            <person name="Shimane Y."/>
            <person name="Kamekura M."/>
            <person name="Ito T."/>
            <person name="Moriya O."/>
            <person name="Ihara K."/>
            <person name="Takahashi-Ando N."/>
            <person name="Fukushima Y."/>
            <person name="Yoshida Y."/>
            <person name="Usama R."/>
            <person name="Takai K."/>
            <person name="Minegishi H."/>
        </authorList>
    </citation>
    <scope>NUCLEOTIDE SEQUENCE [LARGE SCALE GENOMIC DNA]</scope>
    <source>
        <strain evidence="3 4">MD130-1</strain>
    </source>
</reference>
<dbReference type="Pfam" id="PF02435">
    <property type="entry name" value="Glyco_hydro_68"/>
    <property type="match status" value="1"/>
</dbReference>
<dbReference type="CDD" id="cd08997">
    <property type="entry name" value="GH68"/>
    <property type="match status" value="1"/>
</dbReference>
<evidence type="ECO:0000256" key="2">
    <source>
        <dbReference type="SAM" id="MobiDB-lite"/>
    </source>
</evidence>
<feature type="region of interest" description="Disordered" evidence="2">
    <location>
        <begin position="1"/>
        <end position="28"/>
    </location>
</feature>
<feature type="compositionally biased region" description="Polar residues" evidence="2">
    <location>
        <begin position="441"/>
        <end position="451"/>
    </location>
</feature>
<organism evidence="3 4">
    <name type="scientific">Haloarcula mannanilytica</name>
    <dbReference type="NCBI Taxonomy" id="2509225"/>
    <lineage>
        <taxon>Archaea</taxon>
        <taxon>Methanobacteriati</taxon>
        <taxon>Methanobacteriota</taxon>
        <taxon>Stenosarchaea group</taxon>
        <taxon>Halobacteria</taxon>
        <taxon>Halobacteriales</taxon>
        <taxon>Haloarculaceae</taxon>
        <taxon>Haloarcula</taxon>
    </lineage>
</organism>
<dbReference type="AlphaFoldDB" id="A0A4C2EME8"/>
<protein>
    <submittedName>
        <fullName evidence="3">Glycoside hydrolase 68 family protein</fullName>
    </submittedName>
</protein>
<dbReference type="SUPFAM" id="SSF75005">
    <property type="entry name" value="Arabinanase/levansucrase/invertase"/>
    <property type="match status" value="1"/>
</dbReference>
<dbReference type="InterPro" id="IPR003469">
    <property type="entry name" value="Glyco_hydro_68"/>
</dbReference>
<dbReference type="Proteomes" id="UP000304382">
    <property type="component" value="Unassembled WGS sequence"/>
</dbReference>
<comment type="similarity">
    <text evidence="1">Belongs to the glycosyl hydrolase 68 family.</text>
</comment>
<sequence length="451" mass="50341">MVDPTWDMAKESLGEGHSGTGARAGWTHKQAERIERTDDTVAPIVYPPATEQIPEVHIWDTWFLRNRDGTLAEVDGYRVCFSLTAPSDLLPGKRHDVATIRCFYSDDGRTWHNAGPVFEDALGQRQWAGSALYDDDGSVYLFYTAAGEDGADDLTYTQRIVGAEGGSIDTTDGFELSGPWTHHELLTPDGERYEREDQSRGMIYTFRDPWFFEDPETGETWLLFEANTPVPEGSDVCGGDDALQEFNGSVGIARSPTGDPLEWELEDPLLDAVGVNQELERPHIVYRDGLYYLFISSHLHTFAPGLEGFDALYGFVAEDLRGEYVPLNESGLVATNPENAPFQSYSWMAFPHGEEVLVQSFFNYYDFDGETLDEIAHLPESEQMRRFGGSLGPTLRLDVEGSRTHIIGTLGHWHIPLAGETLPPTDRELIRRGKQDAGSGSYHTQTESESQ</sequence>
<evidence type="ECO:0000256" key="1">
    <source>
        <dbReference type="RuleBase" id="RU361220"/>
    </source>
</evidence>
<dbReference type="GO" id="GO:0016787">
    <property type="term" value="F:hydrolase activity"/>
    <property type="evidence" value="ECO:0007669"/>
    <property type="project" value="UniProtKB-KW"/>
</dbReference>
<dbReference type="Gene3D" id="2.115.10.20">
    <property type="entry name" value="Glycosyl hydrolase domain, family 43"/>
    <property type="match status" value="1"/>
</dbReference>
<gene>
    <name evidence="3" type="primary">sacB2</name>
    <name evidence="3" type="ORF">Harman_24850</name>
</gene>
<dbReference type="GO" id="GO:0050053">
    <property type="term" value="F:levansucrase activity"/>
    <property type="evidence" value="ECO:0007669"/>
    <property type="project" value="InterPro"/>
</dbReference>
<evidence type="ECO:0000313" key="4">
    <source>
        <dbReference type="Proteomes" id="UP000304382"/>
    </source>
</evidence>
<keyword evidence="4" id="KW-1185">Reference proteome</keyword>
<dbReference type="EMBL" id="BIXZ01000004">
    <property type="protein sequence ID" value="GCF14550.1"/>
    <property type="molecule type" value="Genomic_DNA"/>
</dbReference>
<name>A0A4C2EME8_9EURY</name>
<dbReference type="InterPro" id="IPR023296">
    <property type="entry name" value="Glyco_hydro_beta-prop_sf"/>
</dbReference>
<feature type="region of interest" description="Disordered" evidence="2">
    <location>
        <begin position="432"/>
        <end position="451"/>
    </location>
</feature>
<comment type="caution">
    <text evidence="3">The sequence shown here is derived from an EMBL/GenBank/DDBJ whole genome shotgun (WGS) entry which is preliminary data.</text>
</comment>
<proteinExistence type="inferred from homology"/>
<accession>A0A4C2EME8</accession>